<evidence type="ECO:0000256" key="6">
    <source>
        <dbReference type="ARBA" id="ARBA00022989"/>
    </source>
</evidence>
<keyword evidence="8 11" id="KW-0472">Membrane</keyword>
<dbReference type="EMBL" id="CM000139">
    <property type="protein sequence ID" value="EAZ24487.1"/>
    <property type="molecule type" value="Genomic_DNA"/>
</dbReference>
<proteinExistence type="inferred from homology"/>
<dbReference type="PANTHER" id="PTHR32285:SF43">
    <property type="entry name" value="OS02G0729100 PROTEIN"/>
    <property type="match status" value="1"/>
</dbReference>
<dbReference type="Pfam" id="PF13839">
    <property type="entry name" value="PC-Esterase"/>
    <property type="match status" value="3"/>
</dbReference>
<keyword evidence="5" id="KW-0735">Signal-anchor</keyword>
<keyword evidence="7" id="KW-0333">Golgi apparatus</keyword>
<name>A3AAZ8_ORYSJ</name>
<evidence type="ECO:0000256" key="3">
    <source>
        <dbReference type="ARBA" id="ARBA00022679"/>
    </source>
</evidence>
<evidence type="ECO:0000256" key="4">
    <source>
        <dbReference type="ARBA" id="ARBA00022692"/>
    </source>
</evidence>
<sequence>MAVVAAKGCKCGSFSGGQRLGGVHLPAVPAGGDDGRRAQEIKRRRRYDLREQDGRAARPAAADQKLCRFCSANGTIMSGCSLQGALVSTAIMRRNVLTRIVGTQKNNLPLPKRSAAIAAPIALLLVVGLISLYDFTFADRYPNIDAASSSSSSSSSPSPATVSKCNLTRGEWVPDGEAPYYTNLTCPFIDDHQNCMKFGKPSLEYVSWRWKPDGCELPRFDAARFLEAMRGKSMAFVGDSLARNHFKSLLCLLSKVAQPVELVGAAPEIDVTGRAVRRDFRYDSHGFTASLFWSPFLVKANLANATLGLLGPPPRHGGRPVGGPLPRVRISRSFGQQMVPPAVGVIRGRGPVGRNGAGPVTNATEIAVPRAVRAAFSTALGALAAAPGTFRGKAILRSVTPAHFENGEWNTGGDCVRTRPFRRDERALGAVEAEYLAVQVDAVREAEAAVRRNGGELRLLDITEAMDLRPDGHPSRYGHPPGGSVEGSFVVDCLHWCLPGPIDLWSELLFHMLVDAVREAEAAVRRNGGELRLLDITEAMDLRPDGHPSRYGHPPGGSVEGSFVVDCLHWCLPGPIDLWSELLFHMLVDQ</sequence>
<dbReference type="InterPro" id="IPR025846">
    <property type="entry name" value="TBL_N"/>
</dbReference>
<dbReference type="AlphaFoldDB" id="A3AAZ8"/>
<keyword evidence="4 11" id="KW-0812">Transmembrane</keyword>
<dbReference type="PANTHER" id="PTHR32285">
    <property type="entry name" value="PROTEIN TRICHOME BIREFRINGENCE-LIKE 9-RELATED"/>
    <property type="match status" value="1"/>
</dbReference>
<evidence type="ECO:0000256" key="2">
    <source>
        <dbReference type="ARBA" id="ARBA00007727"/>
    </source>
</evidence>
<evidence type="ECO:0000256" key="8">
    <source>
        <dbReference type="ARBA" id="ARBA00023136"/>
    </source>
</evidence>
<feature type="domain" description="Trichome birefringence-like C-terminal" evidence="12">
    <location>
        <begin position="217"/>
        <end position="302"/>
    </location>
</feature>
<keyword evidence="6 11" id="KW-1133">Transmembrane helix</keyword>
<protein>
    <submittedName>
        <fullName evidence="14">Uncharacterized protein</fullName>
    </submittedName>
</protein>
<evidence type="ECO:0000256" key="1">
    <source>
        <dbReference type="ARBA" id="ARBA00004323"/>
    </source>
</evidence>
<dbReference type="Pfam" id="PF14416">
    <property type="entry name" value="PMR5N"/>
    <property type="match status" value="1"/>
</dbReference>
<dbReference type="InterPro" id="IPR026057">
    <property type="entry name" value="TBL_C"/>
</dbReference>
<dbReference type="GO" id="GO:0000139">
    <property type="term" value="C:Golgi membrane"/>
    <property type="evidence" value="ECO:0007669"/>
    <property type="project" value="UniProtKB-SubCell"/>
</dbReference>
<accession>A3AAZ8</accession>
<comment type="subcellular location">
    <subcellularLocation>
        <location evidence="1">Golgi apparatus membrane</location>
        <topology evidence="1">Single-pass type II membrane protein</topology>
    </subcellularLocation>
</comment>
<keyword evidence="9" id="KW-1015">Disulfide bond</keyword>
<reference evidence="14" key="2">
    <citation type="submission" date="2008-12" db="EMBL/GenBank/DDBJ databases">
        <title>Improved gene annotation of the rice (Oryza sativa) genomes.</title>
        <authorList>
            <person name="Wang J."/>
            <person name="Li R."/>
            <person name="Fan W."/>
            <person name="Huang Q."/>
            <person name="Zhang J."/>
            <person name="Zhou Y."/>
            <person name="Hu Y."/>
            <person name="Zi S."/>
            <person name="Li J."/>
            <person name="Ni P."/>
            <person name="Zheng H."/>
            <person name="Zhang Y."/>
            <person name="Zhao M."/>
            <person name="Hao Q."/>
            <person name="McDermott J."/>
            <person name="Samudrala R."/>
            <person name="Kristiansen K."/>
            <person name="Wong G.K.-S."/>
        </authorList>
    </citation>
    <scope>NUCLEOTIDE SEQUENCE</scope>
</reference>
<evidence type="ECO:0000256" key="7">
    <source>
        <dbReference type="ARBA" id="ARBA00023034"/>
    </source>
</evidence>
<comment type="similarity">
    <text evidence="2">Belongs to the PC-esterase family. TBL subfamily.</text>
</comment>
<evidence type="ECO:0000256" key="11">
    <source>
        <dbReference type="SAM" id="Phobius"/>
    </source>
</evidence>
<evidence type="ECO:0000256" key="5">
    <source>
        <dbReference type="ARBA" id="ARBA00022968"/>
    </source>
</evidence>
<evidence type="ECO:0000256" key="9">
    <source>
        <dbReference type="ARBA" id="ARBA00023157"/>
    </source>
</evidence>
<dbReference type="GO" id="GO:1990538">
    <property type="term" value="F:xylan O-acetyltransferase activity"/>
    <property type="evidence" value="ECO:0007669"/>
    <property type="project" value="UniProtKB-ARBA"/>
</dbReference>
<reference evidence="14" key="1">
    <citation type="journal article" date="2005" name="PLoS Biol.">
        <title>The genomes of Oryza sativa: a history of duplications.</title>
        <authorList>
            <person name="Yu J."/>
            <person name="Wang J."/>
            <person name="Lin W."/>
            <person name="Li S."/>
            <person name="Li H."/>
            <person name="Zhou J."/>
            <person name="Ni P."/>
            <person name="Dong W."/>
            <person name="Hu S."/>
            <person name="Zeng C."/>
            <person name="Zhang J."/>
            <person name="Zhang Y."/>
            <person name="Li R."/>
            <person name="Xu Z."/>
            <person name="Li S."/>
            <person name="Li X."/>
            <person name="Zheng H."/>
            <person name="Cong L."/>
            <person name="Lin L."/>
            <person name="Yin J."/>
            <person name="Geng J."/>
            <person name="Li G."/>
            <person name="Shi J."/>
            <person name="Liu J."/>
            <person name="Lv H."/>
            <person name="Li J."/>
            <person name="Wang J."/>
            <person name="Deng Y."/>
            <person name="Ran L."/>
            <person name="Shi X."/>
            <person name="Wang X."/>
            <person name="Wu Q."/>
            <person name="Li C."/>
            <person name="Ren X."/>
            <person name="Wang J."/>
            <person name="Wang X."/>
            <person name="Li D."/>
            <person name="Liu D."/>
            <person name="Zhang X."/>
            <person name="Ji Z."/>
            <person name="Zhao W."/>
            <person name="Sun Y."/>
            <person name="Zhang Z."/>
            <person name="Bao J."/>
            <person name="Han Y."/>
            <person name="Dong L."/>
            <person name="Ji J."/>
            <person name="Chen P."/>
            <person name="Wu S."/>
            <person name="Liu J."/>
            <person name="Xiao Y."/>
            <person name="Bu D."/>
            <person name="Tan J."/>
            <person name="Yang L."/>
            <person name="Ye C."/>
            <person name="Zhang J."/>
            <person name="Xu J."/>
            <person name="Zhou Y."/>
            <person name="Yu Y."/>
            <person name="Zhang B."/>
            <person name="Zhuang S."/>
            <person name="Wei H."/>
            <person name="Liu B."/>
            <person name="Lei M."/>
            <person name="Yu H."/>
            <person name="Li Y."/>
            <person name="Xu H."/>
            <person name="Wei S."/>
            <person name="He X."/>
            <person name="Fang L."/>
            <person name="Zhang Z."/>
            <person name="Zhang Y."/>
            <person name="Huang X."/>
            <person name="Su Z."/>
            <person name="Tong W."/>
            <person name="Li J."/>
            <person name="Tong Z."/>
            <person name="Li S."/>
            <person name="Ye J."/>
            <person name="Wang L."/>
            <person name="Fang L."/>
            <person name="Lei T."/>
            <person name="Chen C."/>
            <person name="Chen H."/>
            <person name="Xu Z."/>
            <person name="Li H."/>
            <person name="Huang H."/>
            <person name="Zhang F."/>
            <person name="Xu H."/>
            <person name="Li N."/>
            <person name="Zhao C."/>
            <person name="Li S."/>
            <person name="Dong L."/>
            <person name="Huang Y."/>
            <person name="Li L."/>
            <person name="Xi Y."/>
            <person name="Qi Q."/>
            <person name="Li W."/>
            <person name="Zhang B."/>
            <person name="Hu W."/>
            <person name="Zhang Y."/>
            <person name="Tian X."/>
            <person name="Jiao Y."/>
            <person name="Liang X."/>
            <person name="Jin J."/>
            <person name="Gao L."/>
            <person name="Zheng W."/>
            <person name="Hao B."/>
            <person name="Liu S."/>
            <person name="Wang W."/>
            <person name="Yuan L."/>
            <person name="Cao M."/>
            <person name="McDermott J."/>
            <person name="Samudrala R."/>
            <person name="Wang J."/>
            <person name="Wong G.K."/>
            <person name="Yang H."/>
        </authorList>
    </citation>
    <scope>NUCLEOTIDE SEQUENCE [LARGE SCALE GENOMIC DNA]</scope>
</reference>
<feature type="domain" description="Trichome birefringence-like C-terminal" evidence="12">
    <location>
        <begin position="362"/>
        <end position="512"/>
    </location>
</feature>
<dbReference type="Proteomes" id="UP000007752">
    <property type="component" value="Chromosome 2"/>
</dbReference>
<evidence type="ECO:0000313" key="14">
    <source>
        <dbReference type="EMBL" id="EAZ24487.1"/>
    </source>
</evidence>
<evidence type="ECO:0000259" key="13">
    <source>
        <dbReference type="Pfam" id="PF14416"/>
    </source>
</evidence>
<organism evidence="14">
    <name type="scientific">Oryza sativa subsp. japonica</name>
    <name type="common">Rice</name>
    <dbReference type="NCBI Taxonomy" id="39947"/>
    <lineage>
        <taxon>Eukaryota</taxon>
        <taxon>Viridiplantae</taxon>
        <taxon>Streptophyta</taxon>
        <taxon>Embryophyta</taxon>
        <taxon>Tracheophyta</taxon>
        <taxon>Spermatophyta</taxon>
        <taxon>Magnoliopsida</taxon>
        <taxon>Liliopsida</taxon>
        <taxon>Poales</taxon>
        <taxon>Poaceae</taxon>
        <taxon>BOP clade</taxon>
        <taxon>Oryzoideae</taxon>
        <taxon>Oryzeae</taxon>
        <taxon>Oryzinae</taxon>
        <taxon>Oryza</taxon>
        <taxon>Oryza sativa</taxon>
    </lineage>
</organism>
<dbReference type="InterPro" id="IPR029962">
    <property type="entry name" value="TBL"/>
</dbReference>
<evidence type="ECO:0000256" key="10">
    <source>
        <dbReference type="ARBA" id="ARBA00023180"/>
    </source>
</evidence>
<feature type="domain" description="Trichome birefringence-like N-terminal" evidence="13">
    <location>
        <begin position="164"/>
        <end position="216"/>
    </location>
</feature>
<gene>
    <name evidence="14" type="ORF">OsJ_08245</name>
</gene>
<feature type="transmembrane region" description="Helical" evidence="11">
    <location>
        <begin position="115"/>
        <end position="133"/>
    </location>
</feature>
<keyword evidence="3" id="KW-0808">Transferase</keyword>
<keyword evidence="10" id="KW-0325">Glycoprotein</keyword>
<evidence type="ECO:0000259" key="12">
    <source>
        <dbReference type="Pfam" id="PF13839"/>
    </source>
</evidence>
<feature type="domain" description="Trichome birefringence-like C-terminal" evidence="12">
    <location>
        <begin position="521"/>
        <end position="586"/>
    </location>
</feature>